<keyword evidence="2" id="KW-0472">Membrane</keyword>
<gene>
    <name evidence="5" type="ORF">LKD45_05885</name>
</gene>
<reference evidence="5 6" key="1">
    <citation type="submission" date="2021-10" db="EMBL/GenBank/DDBJ databases">
        <title>Anaerobic single-cell dispensing facilitates the cultivation of human gut bacteria.</title>
        <authorList>
            <person name="Afrizal A."/>
        </authorList>
    </citation>
    <scope>NUCLEOTIDE SEQUENCE [LARGE SCALE GENOMIC DNA]</scope>
    <source>
        <strain evidence="5 6">CLA-AA-H244</strain>
    </source>
</reference>
<dbReference type="PANTHER" id="PTHR30373">
    <property type="entry name" value="UPF0603 PROTEIN YGCG"/>
    <property type="match status" value="1"/>
</dbReference>
<feature type="chain" id="PRO_5042171630" evidence="3">
    <location>
        <begin position="27"/>
        <end position="281"/>
    </location>
</feature>
<keyword evidence="2" id="KW-0812">Transmembrane</keyword>
<dbReference type="InterPro" id="IPR007621">
    <property type="entry name" value="TPM_dom"/>
</dbReference>
<accession>A0AAE3AUV1</accession>
<dbReference type="PANTHER" id="PTHR30373:SF2">
    <property type="entry name" value="UPF0603 PROTEIN YGCG"/>
    <property type="match status" value="1"/>
</dbReference>
<feature type="region of interest" description="Disordered" evidence="1">
    <location>
        <begin position="241"/>
        <end position="281"/>
    </location>
</feature>
<feature type="signal peptide" evidence="3">
    <location>
        <begin position="1"/>
        <end position="26"/>
    </location>
</feature>
<feature type="compositionally biased region" description="Gly residues" evidence="1">
    <location>
        <begin position="270"/>
        <end position="281"/>
    </location>
</feature>
<evidence type="ECO:0000256" key="3">
    <source>
        <dbReference type="SAM" id="SignalP"/>
    </source>
</evidence>
<dbReference type="AlphaFoldDB" id="A0AAE3AUV1"/>
<keyword evidence="3" id="KW-0732">Signal</keyword>
<evidence type="ECO:0000313" key="5">
    <source>
        <dbReference type="EMBL" id="MCC2167230.1"/>
    </source>
</evidence>
<feature type="transmembrane region" description="Helical" evidence="2">
    <location>
        <begin position="194"/>
        <end position="218"/>
    </location>
</feature>
<evidence type="ECO:0000313" key="6">
    <source>
        <dbReference type="Proteomes" id="UP001199355"/>
    </source>
</evidence>
<name>A0AAE3AUV1_9FIRM</name>
<keyword evidence="6" id="KW-1185">Reference proteome</keyword>
<dbReference type="EMBL" id="JAJEQF010000010">
    <property type="protein sequence ID" value="MCC2167230.1"/>
    <property type="molecule type" value="Genomic_DNA"/>
</dbReference>
<evidence type="ECO:0000256" key="2">
    <source>
        <dbReference type="SAM" id="Phobius"/>
    </source>
</evidence>
<organism evidence="5 6">
    <name type="scientific">Gallintestinimicrobium propionicum</name>
    <dbReference type="NCBI Taxonomy" id="2981770"/>
    <lineage>
        <taxon>Bacteria</taxon>
        <taxon>Bacillati</taxon>
        <taxon>Bacillota</taxon>
        <taxon>Clostridia</taxon>
        <taxon>Lachnospirales</taxon>
        <taxon>Lachnospiraceae</taxon>
        <taxon>Gallintestinimicrobium</taxon>
    </lineage>
</organism>
<evidence type="ECO:0000259" key="4">
    <source>
        <dbReference type="Pfam" id="PF04536"/>
    </source>
</evidence>
<dbReference type="Proteomes" id="UP001199355">
    <property type="component" value="Unassembled WGS sequence"/>
</dbReference>
<protein>
    <submittedName>
        <fullName evidence="5">TPM domain-containing protein</fullName>
    </submittedName>
</protein>
<sequence>MKKKTNGFVSVLLALCLLLAPMTVFAESNAQLNYVTDDAGILTDSQWEDLEQRAQQVSEEYQCGVYMITVDDYTDYSTESVYTADYTIYHNYEMGMGEDRDGIMILLSMEDRDYAMFVYGPKASEVFDAYGQEQLETYFLDNFREDDWYGGFGDYIDACSNYLQLAEQGTPVRAPEGYDSGDYEDYEATPGENFGVSFLMALGISCVISIIICLLLLLKMHTVHQKTEANDYVSEKLKLSRKEDRYTHTTQTRRKIERESSSSSSTHSESGGGGSGRSGKF</sequence>
<dbReference type="RefSeq" id="WP_308727993.1">
    <property type="nucleotide sequence ID" value="NZ_JAJEQF010000010.1"/>
</dbReference>
<keyword evidence="2" id="KW-1133">Transmembrane helix</keyword>
<dbReference type="Pfam" id="PF04536">
    <property type="entry name" value="TPM_phosphatase"/>
    <property type="match status" value="1"/>
</dbReference>
<dbReference type="Gene3D" id="3.10.310.50">
    <property type="match status" value="1"/>
</dbReference>
<evidence type="ECO:0000256" key="1">
    <source>
        <dbReference type="SAM" id="MobiDB-lite"/>
    </source>
</evidence>
<proteinExistence type="predicted"/>
<feature type="domain" description="TPM" evidence="4">
    <location>
        <begin position="35"/>
        <end position="160"/>
    </location>
</feature>
<comment type="caution">
    <text evidence="5">The sequence shown here is derived from an EMBL/GenBank/DDBJ whole genome shotgun (WGS) entry which is preliminary data.</text>
</comment>